<dbReference type="PANTHER" id="PTHR41287">
    <property type="match status" value="1"/>
</dbReference>
<dbReference type="Pfam" id="PF03354">
    <property type="entry name" value="TerL_ATPase"/>
    <property type="match status" value="1"/>
</dbReference>
<name>A0A2S8F7H9_9BACT</name>
<dbReference type="OrthoDB" id="9760250at2"/>
<dbReference type="Proteomes" id="UP000240009">
    <property type="component" value="Unassembled WGS sequence"/>
</dbReference>
<evidence type="ECO:0000259" key="2">
    <source>
        <dbReference type="Pfam" id="PF20441"/>
    </source>
</evidence>
<dbReference type="InterPro" id="IPR027417">
    <property type="entry name" value="P-loop_NTPase"/>
</dbReference>
<dbReference type="GO" id="GO:0004519">
    <property type="term" value="F:endonuclease activity"/>
    <property type="evidence" value="ECO:0007669"/>
    <property type="project" value="InterPro"/>
</dbReference>
<proteinExistence type="predicted"/>
<protein>
    <recommendedName>
        <fullName evidence="5">Terminase large subunit</fullName>
    </recommendedName>
</protein>
<evidence type="ECO:0000313" key="3">
    <source>
        <dbReference type="EMBL" id="PQO28090.1"/>
    </source>
</evidence>
<dbReference type="InterPro" id="IPR046461">
    <property type="entry name" value="TerL_ATPase"/>
</dbReference>
<evidence type="ECO:0000259" key="1">
    <source>
        <dbReference type="Pfam" id="PF03354"/>
    </source>
</evidence>
<dbReference type="Pfam" id="PF20441">
    <property type="entry name" value="TerL_nuclease"/>
    <property type="match status" value="1"/>
</dbReference>
<dbReference type="Gene3D" id="3.40.50.300">
    <property type="entry name" value="P-loop containing nucleotide triphosphate hydrolases"/>
    <property type="match status" value="1"/>
</dbReference>
<accession>A0A2S8F7H9</accession>
<dbReference type="InterPro" id="IPR005021">
    <property type="entry name" value="Terminase_largesu-like"/>
</dbReference>
<organism evidence="3 4">
    <name type="scientific">Blastopirellula marina</name>
    <dbReference type="NCBI Taxonomy" id="124"/>
    <lineage>
        <taxon>Bacteria</taxon>
        <taxon>Pseudomonadati</taxon>
        <taxon>Planctomycetota</taxon>
        <taxon>Planctomycetia</taxon>
        <taxon>Pirellulales</taxon>
        <taxon>Pirellulaceae</taxon>
        <taxon>Blastopirellula</taxon>
    </lineage>
</organism>
<comment type="caution">
    <text evidence="3">The sequence shown here is derived from an EMBL/GenBank/DDBJ whole genome shotgun (WGS) entry which is preliminary data.</text>
</comment>
<feature type="domain" description="Terminase large subunit-like ATPase" evidence="1">
    <location>
        <begin position="63"/>
        <end position="226"/>
    </location>
</feature>
<reference evidence="3 4" key="1">
    <citation type="submission" date="2018-02" db="EMBL/GenBank/DDBJ databases">
        <title>Comparative genomes isolates from brazilian mangrove.</title>
        <authorList>
            <person name="Araujo J.E."/>
            <person name="Taketani R.G."/>
            <person name="Silva M.C.P."/>
            <person name="Loureco M.V."/>
            <person name="Andreote F.D."/>
        </authorList>
    </citation>
    <scope>NUCLEOTIDE SEQUENCE [LARGE SCALE GENOMIC DNA]</scope>
    <source>
        <strain evidence="3 4">HEX-2 MGV</strain>
    </source>
</reference>
<sequence>MAKRRKLVPKQYIVTDADRKAIKEGCWFDQDAADHVCDFIETFCVYTKNFDDELVGHLVVLLPWQRWFLSMLFGWKRKDGRRRFRAASVWIPKKNGKTTLCAWVILYLLCADGEPAAEVYSAANSQVQAREIWKECKHIIDDSPELAEVLEHAKSTSRVTYEATRSFYAAISSSPKTAEGLNASGVVVDEVHRFDKPRDEDFFNALRWSGKARKNPLFITISTAGVFDPQSTGWKLYKVAKDILQGINTQTDILPLVYEGDPDDNWHTTTPDGKPNKDCEKVWKKSNPSLGIAIDIDDFRSDVEAIEQNPSQLSAFLRYNFNLWQSSSMSWITDDRWMTCQGSTNLSQEQIDSMRWTAGLDMARTIDLTAFVLVGRDDENDKTYVICFFWCSKEQASLRQKRDQVNYETWANAGLIRTHEGEVIDYNKVRADILKICETYPVEKIAIDRFTANATAQQLQDDGLPVVFYGQGFKDMSPAVSEVERLIFSKELVHDNAVLRWMMSNVEIVTDDAGNVKCSRKRSREKIDGVISLCMAVGVGMEPEKKRSVYEDRDIFVV</sequence>
<dbReference type="EMBL" id="PUIA01000051">
    <property type="protein sequence ID" value="PQO28090.1"/>
    <property type="molecule type" value="Genomic_DNA"/>
</dbReference>
<evidence type="ECO:0008006" key="5">
    <source>
        <dbReference type="Google" id="ProtNLM"/>
    </source>
</evidence>
<feature type="domain" description="Terminase large subunit-like endonuclease" evidence="2">
    <location>
        <begin position="277"/>
        <end position="540"/>
    </location>
</feature>
<dbReference type="AlphaFoldDB" id="A0A2S8F7H9"/>
<dbReference type="Gene3D" id="3.30.420.240">
    <property type="match status" value="1"/>
</dbReference>
<dbReference type="InterPro" id="IPR046462">
    <property type="entry name" value="TerL_nuclease"/>
</dbReference>
<evidence type="ECO:0000313" key="4">
    <source>
        <dbReference type="Proteomes" id="UP000240009"/>
    </source>
</evidence>
<gene>
    <name evidence="3" type="ORF">C5Y96_17110</name>
</gene>
<dbReference type="PANTHER" id="PTHR41287:SF1">
    <property type="entry name" value="PROTEIN YMFN"/>
    <property type="match status" value="1"/>
</dbReference>
<dbReference type="RefSeq" id="WP_105355786.1">
    <property type="nucleotide sequence ID" value="NZ_PUIA01000051.1"/>
</dbReference>